<dbReference type="PROSITE" id="PS00022">
    <property type="entry name" value="EGF_1"/>
    <property type="match status" value="1"/>
</dbReference>
<evidence type="ECO:0000313" key="6">
    <source>
        <dbReference type="EMBL" id="KAK3262277.1"/>
    </source>
</evidence>
<dbReference type="Gene3D" id="2.160.20.10">
    <property type="entry name" value="Single-stranded right-handed beta-helix, Pectin lyase-like"/>
    <property type="match status" value="1"/>
</dbReference>
<organism evidence="6 7">
    <name type="scientific">Cymbomonas tetramitiformis</name>
    <dbReference type="NCBI Taxonomy" id="36881"/>
    <lineage>
        <taxon>Eukaryota</taxon>
        <taxon>Viridiplantae</taxon>
        <taxon>Chlorophyta</taxon>
        <taxon>Pyramimonadophyceae</taxon>
        <taxon>Pyramimonadales</taxon>
        <taxon>Pyramimonadaceae</taxon>
        <taxon>Cymbomonas</taxon>
    </lineage>
</organism>
<feature type="transmembrane region" description="Helical" evidence="3">
    <location>
        <begin position="1911"/>
        <end position="1929"/>
    </location>
</feature>
<accession>A0AAE0KVI9</accession>
<dbReference type="InterPro" id="IPR000742">
    <property type="entry name" value="EGF"/>
</dbReference>
<evidence type="ECO:0000313" key="7">
    <source>
        <dbReference type="Proteomes" id="UP001190700"/>
    </source>
</evidence>
<dbReference type="Proteomes" id="UP001190700">
    <property type="component" value="Unassembled WGS sequence"/>
</dbReference>
<dbReference type="PANTHER" id="PTHR11319:SF35">
    <property type="entry name" value="OUTER MEMBRANE PROTEIN PMPC-RELATED"/>
    <property type="match status" value="1"/>
</dbReference>
<proteinExistence type="predicted"/>
<dbReference type="InterPro" id="IPR013111">
    <property type="entry name" value="EGF_extracell"/>
</dbReference>
<comment type="caution">
    <text evidence="6">The sequence shown here is derived from an EMBL/GenBank/DDBJ whole genome shotgun (WGS) entry which is preliminary data.</text>
</comment>
<feature type="transmembrane region" description="Helical" evidence="3">
    <location>
        <begin position="1587"/>
        <end position="1607"/>
    </location>
</feature>
<dbReference type="Pfam" id="PF07974">
    <property type="entry name" value="EGF_2"/>
    <property type="match status" value="1"/>
</dbReference>
<name>A0AAE0KVI9_9CHLO</name>
<feature type="region of interest" description="Disordered" evidence="2">
    <location>
        <begin position="119"/>
        <end position="139"/>
    </location>
</feature>
<feature type="transmembrane region" description="Helical" evidence="3">
    <location>
        <begin position="1427"/>
        <end position="1449"/>
    </location>
</feature>
<keyword evidence="1" id="KW-1015">Disulfide bond</keyword>
<reference evidence="6 7" key="1">
    <citation type="journal article" date="2015" name="Genome Biol. Evol.">
        <title>Comparative Genomics of a Bacterivorous Green Alga Reveals Evolutionary Causalities and Consequences of Phago-Mixotrophic Mode of Nutrition.</title>
        <authorList>
            <person name="Burns J.A."/>
            <person name="Paasch A."/>
            <person name="Narechania A."/>
            <person name="Kim E."/>
        </authorList>
    </citation>
    <scope>NUCLEOTIDE SEQUENCE [LARGE SCALE GENOMIC DNA]</scope>
    <source>
        <strain evidence="6 7">PLY_AMNH</strain>
    </source>
</reference>
<dbReference type="InterPro" id="IPR012334">
    <property type="entry name" value="Pectin_lyas_fold"/>
</dbReference>
<feature type="transmembrane region" description="Helical" evidence="3">
    <location>
        <begin position="1941"/>
        <end position="1960"/>
    </location>
</feature>
<gene>
    <name evidence="6" type="ORF">CYMTET_28857</name>
</gene>
<evidence type="ECO:0000259" key="5">
    <source>
        <dbReference type="PROSITE" id="PS01186"/>
    </source>
</evidence>
<feature type="transmembrane region" description="Helical" evidence="3">
    <location>
        <begin position="1644"/>
        <end position="1668"/>
    </location>
</feature>
<evidence type="ECO:0000256" key="1">
    <source>
        <dbReference type="ARBA" id="ARBA00023157"/>
    </source>
</evidence>
<keyword evidence="3" id="KW-0812">Transmembrane</keyword>
<dbReference type="EMBL" id="LGRX02016339">
    <property type="protein sequence ID" value="KAK3262277.1"/>
    <property type="molecule type" value="Genomic_DNA"/>
</dbReference>
<dbReference type="SUPFAM" id="SSF51126">
    <property type="entry name" value="Pectin lyase-like"/>
    <property type="match status" value="1"/>
</dbReference>
<protein>
    <recommendedName>
        <fullName evidence="4 5">EGF-like domain-containing protein</fullName>
    </recommendedName>
</protein>
<dbReference type="PROSITE" id="PS01186">
    <property type="entry name" value="EGF_2"/>
    <property type="match status" value="1"/>
</dbReference>
<evidence type="ECO:0000256" key="2">
    <source>
        <dbReference type="SAM" id="MobiDB-lite"/>
    </source>
</evidence>
<dbReference type="SUPFAM" id="SSF57184">
    <property type="entry name" value="Growth factor receptor domain"/>
    <property type="match status" value="1"/>
</dbReference>
<keyword evidence="7" id="KW-1185">Reference proteome</keyword>
<dbReference type="InterPro" id="IPR011050">
    <property type="entry name" value="Pectin_lyase_fold/virulence"/>
</dbReference>
<keyword evidence="3" id="KW-1133">Transmembrane helix</keyword>
<sequence>MVAVLDTVQPGSDVAASSNAVTLNGTGLHGTGTASIKAGVSSPVTRLDAPEPFVDVLDPEATYDDDAALVTNGDTMLTSSDLSAGHYTFQEQIQRHETQIWDKMNLRILRANAEASIVTDAQHDPQGKIQKDSVQSQPNKATVASGRSLMGQLEETHRKLLMTLDESECAALLAQSGVCETDPFGADCCTALTAFNDKYCWCSQTAAAAGDEFQQSKSLNFMCPWTPIYEDSPLCVSADSTEAPTMSASAEAPATSVFTEAPTMSTSTAAPTMSPSTIPVSVQAPTSEESQCVDEMLPNVFSSCTNNRLVECCEAAVDFTEQGCWCSAAAVEGGDLTLQATKLLLENECKDLGFRLSPVARSSIGCLDGAAWSSPNSGDDTSNGTQVATKYFTLYEEQGLSQPVTFSLAGCRMEVSATGAAYATKSWQVKRDANGRLLFRTVLADVWDGKQINLAGLDGYTNMVGFMDATFNTGYLVPLNVSILEGGPLIETCSGHGFCQSEGVPESLCVCDDGFLGASCEESERPPTVSYLRSNGGEQGDIIDGDAGEVAEDGSADAPFPNLRHALTVSDASQPRMLMLLPGRYIGQGNRELDFASVGEEGNTEGQFSLPASKLIFNSTHGAEVTVVDCQGDTYFMKFRSSYVWNTEVTMERITMHACTLRADSGEVIAPLAFQFAGSKVLLRDMVFDQNVGLRLGGALFFRKSAHVKVLRCRFTNNRVYGASSSALPGGKGGGLYAETSTLLISNSEFWDNWAESLGGAMEFSGSSNSMAILEMENVLLVGNVAELAGGAVHVKRCKIEIFDTIMANNTVRNSKDDLAHFELKNSAGSGGAMMLENSQADLWRVEISGNTAVKRGGGLYSESDVLLSMHSCLVENNYCEGGGGGMSVITSEIQLFSLQITSNRAGQSGGGVECMQGFLKVYTGALVINSNTAGERGGGMLMYGCDLSLPKADDISEVEEVRLEQNTALLAAGGILLVAGATIDMPPEAAVVFRRNNVINGDGGALSVVSGASANLLGAVFTENAANRGRGGALYTEGLVTVTKSHFEGNSAMDGAAVAMILEPLESDARASRIDSSVFYEHAADRDGAVFHVTHPEVSEVRALNLSELVFRGNCAKGGGKLVFWHPGSALEATGKSPRCVRCVDTNSTAAYGTEAGMATGVRQLMLSRRHRTEETGGKVISPAIVVQLQDLYNQTVVTDHATLVYAEVQGAGCQLSGTVRVAAEAGQVVFTNMGITAPPGTVCALSFLVTREGGEEINTHMEMTIRACTPGEYLDGEVCVRCPPGELSFDNVTACKPCEPGSAINDTSVDVWCPGGATYVINRGRWVAPSAVRCGANGTSALCLLDRVYKCDNEDACDADVEDEDARVGTGSADVRNLQLCNLKKFSGGLLCGGTMMSVCSEDHFFTLPSGSAACLRCPSRTASIVRIVLVLVVISVAVGLLALMYFHTSSAMRASKRFDHHLETAMLLENARIAVSLIIGHLQVVGQLPAIYGNDLPTYVGGLSAFSNFLNLDISLLVNSECLAHNFFSNLSNTHQYWIMFYWSALLPLIVPIILGLLCPFCLKWGLRSLPLDDIQKKTEFKHRCLTSCLALTLFLLMLLHPGISNTIFQIFRCEEYHNEEDHAQWWLSVQSTIECYTTMWWISASVGSLCVATFIIGFPLTLFASMRHLRGYTKVRLALEDAIASASKVSSGEWIPTTRASMLLMEKHISKRKMNLRQRVSFFAGWAGRDAIDQLSGVAVMSLKLAMSQTRDDSSQPSPVPMVELYIPKADIVIDEDFAPTSSCDEVTVVGTKAYEADADKSPHAETLQRVVVDTWEDAILIFARIDGIRVHMAIFSKLPIRNDSMYDEVVPETRLDGPQMLAIFGQFFGPFENSLYFWQCWEIVRRVAVTGGVIYLRMLISENGGLMYGTIVSVVGLVLHAQWNPYQLHAMDRLQMFILISQFLTQMAIVAFHLLDDAGNREAIGIMVLFTQVGVTGHACFLIAPALKPVTRKLSSKLQAGIKAAIPRRGSAGMRAGSVFRVRGQFNPRTLVSIFGNK</sequence>
<dbReference type="PANTHER" id="PTHR11319">
    <property type="entry name" value="G PROTEIN-COUPLED RECEPTOR-RELATED"/>
    <property type="match status" value="1"/>
</dbReference>
<feature type="transmembrane region" description="Helical" evidence="3">
    <location>
        <begin position="1540"/>
        <end position="1566"/>
    </location>
</feature>
<feature type="transmembrane region" description="Helical" evidence="3">
    <location>
        <begin position="1470"/>
        <end position="1489"/>
    </location>
</feature>
<evidence type="ECO:0000259" key="4">
    <source>
        <dbReference type="PROSITE" id="PS00022"/>
    </source>
</evidence>
<feature type="compositionally biased region" description="Basic and acidic residues" evidence="2">
    <location>
        <begin position="121"/>
        <end position="131"/>
    </location>
</feature>
<keyword evidence="3" id="KW-0472">Membrane</keyword>
<feature type="domain" description="EGF-like" evidence="4 5">
    <location>
        <begin position="509"/>
        <end position="520"/>
    </location>
</feature>
<evidence type="ECO:0000256" key="3">
    <source>
        <dbReference type="SAM" id="Phobius"/>
    </source>
</evidence>
<feature type="transmembrane region" description="Helical" evidence="3">
    <location>
        <begin position="1972"/>
        <end position="1992"/>
    </location>
</feature>
<dbReference type="InterPro" id="IPR009030">
    <property type="entry name" value="Growth_fac_rcpt_cys_sf"/>
</dbReference>